<evidence type="ECO:0000313" key="1">
    <source>
        <dbReference type="EMBL" id="MED6289024.1"/>
    </source>
</evidence>
<dbReference type="EMBL" id="JAHUTJ010062897">
    <property type="protein sequence ID" value="MED6289024.1"/>
    <property type="molecule type" value="Genomic_DNA"/>
</dbReference>
<evidence type="ECO:0000313" key="2">
    <source>
        <dbReference type="Proteomes" id="UP001352852"/>
    </source>
</evidence>
<sequence length="112" mass="12638">MVIQTLHPNVLSYTHYVPVEVGLGAIPAHTGQDMERTRVQQLIAGHALPCSTLKLDHSKHEHPNKSSACHISAHLYLRVLLTKLYIYCCFPRNVKETHTVCTKSQVMIHDKS</sequence>
<accession>A0ABU7EPD2</accession>
<reference evidence="1 2" key="1">
    <citation type="submission" date="2021-06" db="EMBL/GenBank/DDBJ databases">
        <authorList>
            <person name="Palmer J.M."/>
        </authorList>
    </citation>
    <scope>NUCLEOTIDE SEQUENCE [LARGE SCALE GENOMIC DNA]</scope>
    <source>
        <strain evidence="1 2">CL_MEX2019</strain>
        <tissue evidence="1">Muscle</tissue>
    </source>
</reference>
<name>A0ABU7EPD2_9TELE</name>
<organism evidence="1 2">
    <name type="scientific">Characodon lateralis</name>
    <dbReference type="NCBI Taxonomy" id="208331"/>
    <lineage>
        <taxon>Eukaryota</taxon>
        <taxon>Metazoa</taxon>
        <taxon>Chordata</taxon>
        <taxon>Craniata</taxon>
        <taxon>Vertebrata</taxon>
        <taxon>Euteleostomi</taxon>
        <taxon>Actinopterygii</taxon>
        <taxon>Neopterygii</taxon>
        <taxon>Teleostei</taxon>
        <taxon>Neoteleostei</taxon>
        <taxon>Acanthomorphata</taxon>
        <taxon>Ovalentaria</taxon>
        <taxon>Atherinomorphae</taxon>
        <taxon>Cyprinodontiformes</taxon>
        <taxon>Goodeidae</taxon>
        <taxon>Characodon</taxon>
    </lineage>
</organism>
<dbReference type="Proteomes" id="UP001352852">
    <property type="component" value="Unassembled WGS sequence"/>
</dbReference>
<comment type="caution">
    <text evidence="1">The sequence shown here is derived from an EMBL/GenBank/DDBJ whole genome shotgun (WGS) entry which is preliminary data.</text>
</comment>
<proteinExistence type="predicted"/>
<gene>
    <name evidence="1" type="ORF">CHARACLAT_032084</name>
</gene>
<keyword evidence="2" id="KW-1185">Reference proteome</keyword>
<protein>
    <submittedName>
        <fullName evidence="1">Uncharacterized protein</fullName>
    </submittedName>
</protein>